<evidence type="ECO:0000256" key="1">
    <source>
        <dbReference type="SAM" id="MobiDB-lite"/>
    </source>
</evidence>
<feature type="non-terminal residue" evidence="2">
    <location>
        <position position="85"/>
    </location>
</feature>
<name>A0A3N4JDN0_9PEZI</name>
<reference evidence="2 3" key="1">
    <citation type="journal article" date="2018" name="Nat. Ecol. Evol.">
        <title>Pezizomycetes genomes reveal the molecular basis of ectomycorrhizal truffle lifestyle.</title>
        <authorList>
            <person name="Murat C."/>
            <person name="Payen T."/>
            <person name="Noel B."/>
            <person name="Kuo A."/>
            <person name="Morin E."/>
            <person name="Chen J."/>
            <person name="Kohler A."/>
            <person name="Krizsan K."/>
            <person name="Balestrini R."/>
            <person name="Da Silva C."/>
            <person name="Montanini B."/>
            <person name="Hainaut M."/>
            <person name="Levati E."/>
            <person name="Barry K.W."/>
            <person name="Belfiori B."/>
            <person name="Cichocki N."/>
            <person name="Clum A."/>
            <person name="Dockter R.B."/>
            <person name="Fauchery L."/>
            <person name="Guy J."/>
            <person name="Iotti M."/>
            <person name="Le Tacon F."/>
            <person name="Lindquist E.A."/>
            <person name="Lipzen A."/>
            <person name="Malagnac F."/>
            <person name="Mello A."/>
            <person name="Molinier V."/>
            <person name="Miyauchi S."/>
            <person name="Poulain J."/>
            <person name="Riccioni C."/>
            <person name="Rubini A."/>
            <person name="Sitrit Y."/>
            <person name="Splivallo R."/>
            <person name="Traeger S."/>
            <person name="Wang M."/>
            <person name="Zifcakova L."/>
            <person name="Wipf D."/>
            <person name="Zambonelli A."/>
            <person name="Paolocci F."/>
            <person name="Nowrousian M."/>
            <person name="Ottonello S."/>
            <person name="Baldrian P."/>
            <person name="Spatafora J.W."/>
            <person name="Henrissat B."/>
            <person name="Nagy L.G."/>
            <person name="Aury J.M."/>
            <person name="Wincker P."/>
            <person name="Grigoriev I.V."/>
            <person name="Bonfante P."/>
            <person name="Martin F.M."/>
        </authorList>
    </citation>
    <scope>NUCLEOTIDE SEQUENCE [LARGE SCALE GENOMIC DNA]</scope>
    <source>
        <strain evidence="2 3">120613-1</strain>
    </source>
</reference>
<dbReference type="EMBL" id="ML120415">
    <property type="protein sequence ID" value="RPA96375.1"/>
    <property type="molecule type" value="Genomic_DNA"/>
</dbReference>
<dbReference type="AlphaFoldDB" id="A0A3N4JDN0"/>
<organism evidence="2 3">
    <name type="scientific">Choiromyces venosus 120613-1</name>
    <dbReference type="NCBI Taxonomy" id="1336337"/>
    <lineage>
        <taxon>Eukaryota</taxon>
        <taxon>Fungi</taxon>
        <taxon>Dikarya</taxon>
        <taxon>Ascomycota</taxon>
        <taxon>Pezizomycotina</taxon>
        <taxon>Pezizomycetes</taxon>
        <taxon>Pezizales</taxon>
        <taxon>Tuberaceae</taxon>
        <taxon>Choiromyces</taxon>
    </lineage>
</organism>
<feature type="region of interest" description="Disordered" evidence="1">
    <location>
        <begin position="66"/>
        <end position="85"/>
    </location>
</feature>
<sequence>MVEIQYSVAVLVASPLIQFSKVWAFSLPHVYFPATNDSTPARQTPLSEFLLSYQEKKNIHYHPDRHQKVTTTHSPCRAAATAGTL</sequence>
<accession>A0A3N4JDN0</accession>
<proteinExistence type="predicted"/>
<evidence type="ECO:0000313" key="3">
    <source>
        <dbReference type="Proteomes" id="UP000276215"/>
    </source>
</evidence>
<protein>
    <submittedName>
        <fullName evidence="2">Uncharacterized protein</fullName>
    </submittedName>
</protein>
<dbReference type="Proteomes" id="UP000276215">
    <property type="component" value="Unassembled WGS sequence"/>
</dbReference>
<gene>
    <name evidence="2" type="ORF">L873DRAFT_1811539</name>
</gene>
<keyword evidence="3" id="KW-1185">Reference proteome</keyword>
<evidence type="ECO:0000313" key="2">
    <source>
        <dbReference type="EMBL" id="RPA96375.1"/>
    </source>
</evidence>